<keyword evidence="9" id="KW-1185">Reference proteome</keyword>
<dbReference type="PANTHER" id="PTHR43027">
    <property type="entry name" value="DOXORUBICIN RESISTANCE ABC TRANSPORTER PERMEASE PROTEIN DRRC-RELATED"/>
    <property type="match status" value="1"/>
</dbReference>
<evidence type="ECO:0000313" key="8">
    <source>
        <dbReference type="EMBL" id="ARQ69568.1"/>
    </source>
</evidence>
<evidence type="ECO:0000256" key="4">
    <source>
        <dbReference type="ARBA" id="ARBA00023136"/>
    </source>
</evidence>
<dbReference type="OrthoDB" id="3214063at2"/>
<evidence type="ECO:0000313" key="9">
    <source>
        <dbReference type="Proteomes" id="UP000194218"/>
    </source>
</evidence>
<dbReference type="InterPro" id="IPR052902">
    <property type="entry name" value="ABC-2_transporter"/>
</dbReference>
<protein>
    <recommendedName>
        <fullName evidence="7">ABC transmembrane type-2 domain-containing protein</fullName>
    </recommendedName>
</protein>
<sequence length="277" mass="28747">MSAQQTTTPPPASKASAANWGLPSGASLRRVRALARAELTLLLRNRGALTVSLLVPVLMIAGSWSTSEELDLAGTGLSRADSVLTGGIGMVLLLVVYLGLIPTYVTRREEGVLKRLRTGELSDGEILVGAAVPATALALAQCAVLLIGGSMVLDVSTPASIPLLLLGLVLGIAVLATFATVTAAVSRTVESAQVTGMPLLLVSAVGSGLYFPLGVLPDTLAEICRFLPLTPAVDLIRAGWTGGESGAEILGAMALAVAWTAFGVYAIRRRFRWEPRH</sequence>
<keyword evidence="4 6" id="KW-0472">Membrane</keyword>
<reference evidence="8 9" key="1">
    <citation type="submission" date="2017-05" db="EMBL/GenBank/DDBJ databases">
        <title>Complete genome sequence of Streptomyces sp. SCSIO 03032 revealed the diverse biosynthetic pathways for its bioactive secondary metabolites.</title>
        <authorList>
            <person name="Ma L."/>
            <person name="Zhu Y."/>
            <person name="Zhang W."/>
            <person name="Zhang G."/>
            <person name="Tian X."/>
            <person name="Zhang S."/>
            <person name="Zhang C."/>
        </authorList>
    </citation>
    <scope>NUCLEOTIDE SEQUENCE [LARGE SCALE GENOMIC DNA]</scope>
    <source>
        <strain evidence="8 9">SCSIO 03032</strain>
    </source>
</reference>
<dbReference type="InterPro" id="IPR013525">
    <property type="entry name" value="ABC2_TM"/>
</dbReference>
<dbReference type="PANTHER" id="PTHR43027:SF2">
    <property type="entry name" value="TRANSPORT PERMEASE PROTEIN"/>
    <property type="match status" value="1"/>
</dbReference>
<dbReference type="PROSITE" id="PS51012">
    <property type="entry name" value="ABC_TM2"/>
    <property type="match status" value="1"/>
</dbReference>
<feature type="transmembrane region" description="Helical" evidence="6">
    <location>
        <begin position="126"/>
        <end position="149"/>
    </location>
</feature>
<dbReference type="Proteomes" id="UP000194218">
    <property type="component" value="Chromosome"/>
</dbReference>
<dbReference type="EMBL" id="CP021121">
    <property type="protein sequence ID" value="ARQ69568.1"/>
    <property type="molecule type" value="Genomic_DNA"/>
</dbReference>
<comment type="subcellular location">
    <subcellularLocation>
        <location evidence="1">Membrane</location>
        <topology evidence="1">Multi-pass membrane protein</topology>
    </subcellularLocation>
</comment>
<evidence type="ECO:0000256" key="1">
    <source>
        <dbReference type="ARBA" id="ARBA00004141"/>
    </source>
</evidence>
<dbReference type="GO" id="GO:0043190">
    <property type="term" value="C:ATP-binding cassette (ABC) transporter complex"/>
    <property type="evidence" value="ECO:0007669"/>
    <property type="project" value="InterPro"/>
</dbReference>
<evidence type="ECO:0000256" key="3">
    <source>
        <dbReference type="ARBA" id="ARBA00022989"/>
    </source>
</evidence>
<name>A0A1W7CXP2_9ACTN</name>
<dbReference type="RefSeq" id="WP_086159387.1">
    <property type="nucleotide sequence ID" value="NZ_CP021121.1"/>
</dbReference>
<dbReference type="InterPro" id="IPR000412">
    <property type="entry name" value="ABC_2_transport"/>
</dbReference>
<feature type="domain" description="ABC transmembrane type-2" evidence="7">
    <location>
        <begin position="47"/>
        <end position="270"/>
    </location>
</feature>
<dbReference type="InterPro" id="IPR047817">
    <property type="entry name" value="ABC2_TM_bact-type"/>
</dbReference>
<dbReference type="Pfam" id="PF12698">
    <property type="entry name" value="ABC2_membrane_3"/>
    <property type="match status" value="1"/>
</dbReference>
<feature type="transmembrane region" description="Helical" evidence="6">
    <location>
        <begin position="161"/>
        <end position="185"/>
    </location>
</feature>
<dbReference type="AlphaFoldDB" id="A0A1W7CXP2"/>
<dbReference type="PIRSF" id="PIRSF006648">
    <property type="entry name" value="DrrB"/>
    <property type="match status" value="1"/>
</dbReference>
<proteinExistence type="predicted"/>
<accession>A0A1W7CXP2</accession>
<feature type="transmembrane region" description="Helical" evidence="6">
    <location>
        <begin position="197"/>
        <end position="216"/>
    </location>
</feature>
<evidence type="ECO:0000259" key="7">
    <source>
        <dbReference type="PROSITE" id="PS51012"/>
    </source>
</evidence>
<feature type="transmembrane region" description="Helical" evidence="6">
    <location>
        <begin position="84"/>
        <end position="105"/>
    </location>
</feature>
<feature type="transmembrane region" description="Helical" evidence="6">
    <location>
        <begin position="46"/>
        <end position="64"/>
    </location>
</feature>
<evidence type="ECO:0000256" key="6">
    <source>
        <dbReference type="SAM" id="Phobius"/>
    </source>
</evidence>
<keyword evidence="5" id="KW-0046">Antibiotic resistance</keyword>
<organism evidence="8 9">
    <name type="scientific">Streptomyces marincola</name>
    <dbReference type="NCBI Taxonomy" id="2878388"/>
    <lineage>
        <taxon>Bacteria</taxon>
        <taxon>Bacillati</taxon>
        <taxon>Actinomycetota</taxon>
        <taxon>Actinomycetes</taxon>
        <taxon>Kitasatosporales</taxon>
        <taxon>Streptomycetaceae</taxon>
        <taxon>Streptomyces</taxon>
    </lineage>
</organism>
<gene>
    <name evidence="8" type="ORF">CAG99_12455</name>
</gene>
<evidence type="ECO:0000256" key="2">
    <source>
        <dbReference type="ARBA" id="ARBA00022692"/>
    </source>
</evidence>
<keyword evidence="2 6" id="KW-0812">Transmembrane</keyword>
<dbReference type="KEGG" id="smao:CAG99_12455"/>
<feature type="transmembrane region" description="Helical" evidence="6">
    <location>
        <begin position="249"/>
        <end position="267"/>
    </location>
</feature>
<evidence type="ECO:0000256" key="5">
    <source>
        <dbReference type="ARBA" id="ARBA00023251"/>
    </source>
</evidence>
<dbReference type="GO" id="GO:0046677">
    <property type="term" value="P:response to antibiotic"/>
    <property type="evidence" value="ECO:0007669"/>
    <property type="project" value="UniProtKB-KW"/>
</dbReference>
<keyword evidence="3 6" id="KW-1133">Transmembrane helix</keyword>
<dbReference type="GO" id="GO:0140359">
    <property type="term" value="F:ABC-type transporter activity"/>
    <property type="evidence" value="ECO:0007669"/>
    <property type="project" value="InterPro"/>
</dbReference>